<gene>
    <name evidence="1" type="ORF">J40TS1_00360</name>
</gene>
<protein>
    <recommendedName>
        <fullName evidence="3">Minor capsid protein</fullName>
    </recommendedName>
</protein>
<proteinExistence type="predicted"/>
<dbReference type="RefSeq" id="WP_213512542.1">
    <property type="nucleotide sequence ID" value="NZ_BOSE01000001.1"/>
</dbReference>
<sequence length="122" mass="14104">MKVNVIMKRSALSQLSQIQHQALEMTAEAVKTDIVTSAVVPKQTGELERSSFVEVEKDVARIIFDTPYARRLYWHPEYDFRTDKNANAQGKWMEAYHSGDKQKWVQDAYKKFVRQLGGGLIR</sequence>
<dbReference type="EMBL" id="BOSE01000001">
    <property type="protein sequence ID" value="GIP14394.1"/>
    <property type="molecule type" value="Genomic_DNA"/>
</dbReference>
<evidence type="ECO:0000313" key="1">
    <source>
        <dbReference type="EMBL" id="GIP14394.1"/>
    </source>
</evidence>
<comment type="caution">
    <text evidence="1">The sequence shown here is derived from an EMBL/GenBank/DDBJ whole genome shotgun (WGS) entry which is preliminary data.</text>
</comment>
<dbReference type="Proteomes" id="UP000683139">
    <property type="component" value="Unassembled WGS sequence"/>
</dbReference>
<evidence type="ECO:0000313" key="2">
    <source>
        <dbReference type="Proteomes" id="UP000683139"/>
    </source>
</evidence>
<organism evidence="1 2">
    <name type="scientific">Paenibacillus montaniterrae</name>
    <dbReference type="NCBI Taxonomy" id="429341"/>
    <lineage>
        <taxon>Bacteria</taxon>
        <taxon>Bacillati</taxon>
        <taxon>Bacillota</taxon>
        <taxon>Bacilli</taxon>
        <taxon>Bacillales</taxon>
        <taxon>Paenibacillaceae</taxon>
        <taxon>Paenibacillus</taxon>
    </lineage>
</organism>
<reference evidence="1" key="1">
    <citation type="submission" date="2021-03" db="EMBL/GenBank/DDBJ databases">
        <title>Antimicrobial resistance genes in bacteria isolated from Japanese honey, and their potential for conferring macrolide and lincosamide resistance in the American foulbrood pathogen Paenibacillus larvae.</title>
        <authorList>
            <person name="Okamoto M."/>
            <person name="Kumagai M."/>
            <person name="Kanamori H."/>
            <person name="Takamatsu D."/>
        </authorList>
    </citation>
    <scope>NUCLEOTIDE SEQUENCE</scope>
    <source>
        <strain evidence="1">J40TS1</strain>
    </source>
</reference>
<name>A0A920CWU4_9BACL</name>
<accession>A0A920CWU4</accession>
<keyword evidence="2" id="KW-1185">Reference proteome</keyword>
<evidence type="ECO:0008006" key="3">
    <source>
        <dbReference type="Google" id="ProtNLM"/>
    </source>
</evidence>
<dbReference type="AlphaFoldDB" id="A0A920CWU4"/>